<evidence type="ECO:0000313" key="1">
    <source>
        <dbReference type="EMBL" id="KAK7027419.1"/>
    </source>
</evidence>
<dbReference type="AlphaFoldDB" id="A0AAW0BLL2"/>
<gene>
    <name evidence="1" type="ORF">VNI00_015255</name>
</gene>
<keyword evidence="2" id="KW-1185">Reference proteome</keyword>
<name>A0AAW0BLL2_9AGAR</name>
<evidence type="ECO:0000313" key="2">
    <source>
        <dbReference type="Proteomes" id="UP001383192"/>
    </source>
</evidence>
<protein>
    <submittedName>
        <fullName evidence="1">Uncharacterized protein</fullName>
    </submittedName>
</protein>
<dbReference type="EMBL" id="JAYKXP010000096">
    <property type="protein sequence ID" value="KAK7027419.1"/>
    <property type="molecule type" value="Genomic_DNA"/>
</dbReference>
<dbReference type="Proteomes" id="UP001383192">
    <property type="component" value="Unassembled WGS sequence"/>
</dbReference>
<accession>A0AAW0BLL2</accession>
<sequence length="354" mass="40692">MNFATASHFVSLYPKTSFIDKRIILLNDPSTAADTVHQEYTDKGWTTATELTAEEALHPNHELSIITRWVGDPLSWIVELVPSEDTVPVAEEGKYKLLKVTSWHLGCLGTDTIRIVFNRIEDRRLEHSYVVSLDAEEAVWGHPCFAESGSKADWETSYEPEYIQQDLAEDSSDGESFMSDSDTSEDSITQMPDFRLYCYSRGLMFCNHRKINGNYDFEEALTEFLSLLHPLMAECHRENDNHRMIRDDLSYIKNAFRRIENDIQMPSGYAICMIFKRVEDVRKTGRSKSIKFHLRFCLTTLSRTVITTCTILVPSKRLHEILSDLAGRPEWSDDLLLEVGVVIRFQSDKDADEQ</sequence>
<comment type="caution">
    <text evidence="1">The sequence shown here is derived from an EMBL/GenBank/DDBJ whole genome shotgun (WGS) entry which is preliminary data.</text>
</comment>
<proteinExistence type="predicted"/>
<organism evidence="1 2">
    <name type="scientific">Paramarasmius palmivorus</name>
    <dbReference type="NCBI Taxonomy" id="297713"/>
    <lineage>
        <taxon>Eukaryota</taxon>
        <taxon>Fungi</taxon>
        <taxon>Dikarya</taxon>
        <taxon>Basidiomycota</taxon>
        <taxon>Agaricomycotina</taxon>
        <taxon>Agaricomycetes</taxon>
        <taxon>Agaricomycetidae</taxon>
        <taxon>Agaricales</taxon>
        <taxon>Marasmiineae</taxon>
        <taxon>Marasmiaceae</taxon>
        <taxon>Paramarasmius</taxon>
    </lineage>
</organism>
<reference evidence="1 2" key="1">
    <citation type="submission" date="2024-01" db="EMBL/GenBank/DDBJ databases">
        <title>A draft genome for a cacao thread blight-causing isolate of Paramarasmius palmivorus.</title>
        <authorList>
            <person name="Baruah I.K."/>
            <person name="Bukari Y."/>
            <person name="Amoako-Attah I."/>
            <person name="Meinhardt L.W."/>
            <person name="Bailey B.A."/>
            <person name="Cohen S.P."/>
        </authorList>
    </citation>
    <scope>NUCLEOTIDE SEQUENCE [LARGE SCALE GENOMIC DNA]</scope>
    <source>
        <strain evidence="1 2">GH-12</strain>
    </source>
</reference>